<organism evidence="1">
    <name type="scientific">marine sediment metagenome</name>
    <dbReference type="NCBI Taxonomy" id="412755"/>
    <lineage>
        <taxon>unclassified sequences</taxon>
        <taxon>metagenomes</taxon>
        <taxon>ecological metagenomes</taxon>
    </lineage>
</organism>
<sequence>MNDYQLTVRKAPVIYVCGPMAGLTWQGMDDWRQEVRERMPDCEIRSPTRGKDWIKDVKQLDGLAYDKQLFGSISAIIKRDHWDVHGSDLMLANFLDPSMVSVRDILAENGKLQVAKDAGLTEELLALATEQASIGSMVEYGFAHAYHTPVIAVMRKNSIHRHVFPLGISLEIVPTLNAGIFAARKLLNLPDLET</sequence>
<accession>A0A0F8Z9B8</accession>
<dbReference type="EMBL" id="LAZR01064871">
    <property type="protein sequence ID" value="KKK56681.1"/>
    <property type="molecule type" value="Genomic_DNA"/>
</dbReference>
<comment type="caution">
    <text evidence="1">The sequence shown here is derived from an EMBL/GenBank/DDBJ whole genome shotgun (WGS) entry which is preliminary data.</text>
</comment>
<gene>
    <name evidence="1" type="ORF">LCGC14_3062090</name>
</gene>
<proteinExistence type="predicted"/>
<protein>
    <submittedName>
        <fullName evidence="1">Uncharacterized protein</fullName>
    </submittedName>
</protein>
<name>A0A0F8Z9B8_9ZZZZ</name>
<evidence type="ECO:0000313" key="1">
    <source>
        <dbReference type="EMBL" id="KKK56681.1"/>
    </source>
</evidence>
<dbReference type="AlphaFoldDB" id="A0A0F8Z9B8"/>
<dbReference type="Gene3D" id="3.40.50.450">
    <property type="match status" value="1"/>
</dbReference>
<reference evidence="1" key="1">
    <citation type="journal article" date="2015" name="Nature">
        <title>Complex archaea that bridge the gap between prokaryotes and eukaryotes.</title>
        <authorList>
            <person name="Spang A."/>
            <person name="Saw J.H."/>
            <person name="Jorgensen S.L."/>
            <person name="Zaremba-Niedzwiedzka K."/>
            <person name="Martijn J."/>
            <person name="Lind A.E."/>
            <person name="van Eijk R."/>
            <person name="Schleper C."/>
            <person name="Guy L."/>
            <person name="Ettema T.J."/>
        </authorList>
    </citation>
    <scope>NUCLEOTIDE SEQUENCE</scope>
</reference>